<protein>
    <recommendedName>
        <fullName evidence="4">Circadian clock-controlled protein</fullName>
    </recommendedName>
</protein>
<dbReference type="Pfam" id="PF06585">
    <property type="entry name" value="JHBP"/>
    <property type="match status" value="1"/>
</dbReference>
<dbReference type="EMBL" id="BGZK01002299">
    <property type="protein sequence ID" value="GBP92691.1"/>
    <property type="molecule type" value="Genomic_DNA"/>
</dbReference>
<name>A0A4C1ZUZ0_EUMVA</name>
<gene>
    <name evidence="2" type="ORF">EVAR_69830_1</name>
</gene>
<proteinExistence type="predicted"/>
<dbReference type="AlphaFoldDB" id="A0A4C1ZUZ0"/>
<feature type="chain" id="PRO_5020039592" description="Circadian clock-controlled protein" evidence="1">
    <location>
        <begin position="21"/>
        <end position="276"/>
    </location>
</feature>
<keyword evidence="3" id="KW-1185">Reference proteome</keyword>
<dbReference type="OrthoDB" id="7370369at2759"/>
<evidence type="ECO:0000313" key="3">
    <source>
        <dbReference type="Proteomes" id="UP000299102"/>
    </source>
</evidence>
<dbReference type="STRING" id="151549.A0A4C1ZUZ0"/>
<organism evidence="2 3">
    <name type="scientific">Eumeta variegata</name>
    <name type="common">Bagworm moth</name>
    <name type="synonym">Eumeta japonica</name>
    <dbReference type="NCBI Taxonomy" id="151549"/>
    <lineage>
        <taxon>Eukaryota</taxon>
        <taxon>Metazoa</taxon>
        <taxon>Ecdysozoa</taxon>
        <taxon>Arthropoda</taxon>
        <taxon>Hexapoda</taxon>
        <taxon>Insecta</taxon>
        <taxon>Pterygota</taxon>
        <taxon>Neoptera</taxon>
        <taxon>Endopterygota</taxon>
        <taxon>Lepidoptera</taxon>
        <taxon>Glossata</taxon>
        <taxon>Ditrysia</taxon>
        <taxon>Tineoidea</taxon>
        <taxon>Psychidae</taxon>
        <taxon>Oiketicinae</taxon>
        <taxon>Eumeta</taxon>
    </lineage>
</organism>
<dbReference type="PANTHER" id="PTHR11008">
    <property type="entry name" value="PROTEIN TAKEOUT-LIKE PROTEIN"/>
    <property type="match status" value="1"/>
</dbReference>
<dbReference type="PANTHER" id="PTHR11008:SF41">
    <property type="entry name" value="RE70318P"/>
    <property type="match status" value="1"/>
</dbReference>
<dbReference type="InterPro" id="IPR010562">
    <property type="entry name" value="Haemolymph_juvenile_hormone-bd"/>
</dbReference>
<feature type="signal peptide" evidence="1">
    <location>
        <begin position="1"/>
        <end position="20"/>
    </location>
</feature>
<accession>A0A4C1ZUZ0</accession>
<evidence type="ECO:0000313" key="2">
    <source>
        <dbReference type="EMBL" id="GBP92691.1"/>
    </source>
</evidence>
<evidence type="ECO:0000256" key="1">
    <source>
        <dbReference type="SAM" id="SignalP"/>
    </source>
</evidence>
<keyword evidence="1" id="KW-0732">Signal</keyword>
<dbReference type="Proteomes" id="UP000299102">
    <property type="component" value="Unassembled WGS sequence"/>
</dbReference>
<dbReference type="SMART" id="SM00700">
    <property type="entry name" value="JHBP"/>
    <property type="match status" value="1"/>
</dbReference>
<reference evidence="2 3" key="1">
    <citation type="journal article" date="2019" name="Commun. Biol.">
        <title>The bagworm genome reveals a unique fibroin gene that provides high tensile strength.</title>
        <authorList>
            <person name="Kono N."/>
            <person name="Nakamura H."/>
            <person name="Ohtoshi R."/>
            <person name="Tomita M."/>
            <person name="Numata K."/>
            <person name="Arakawa K."/>
        </authorList>
    </citation>
    <scope>NUCLEOTIDE SEQUENCE [LARGE SCALE GENOMIC DNA]</scope>
</reference>
<evidence type="ECO:0008006" key="4">
    <source>
        <dbReference type="Google" id="ProtNLM"/>
    </source>
</evidence>
<comment type="caution">
    <text evidence="2">The sequence shown here is derived from an EMBL/GenBank/DDBJ whole genome shotgun (WGS) entry which is preliminary data.</text>
</comment>
<dbReference type="InterPro" id="IPR038606">
    <property type="entry name" value="To_sf"/>
</dbReference>
<sequence length="276" mass="30925">MGKTLVIILVFAVCVSEVLSKNVTDRTTSEDEEDEFTKDIPICHYSDPNVTECIQRAAEHARIFLAHGIPSMGIQPLEPLRVPSVRLRQHNAPDNAFKYDAWLSDVTVMGLTDYTFNKLDVYPEELKVTANLSLPHLYLRGEYVVLGHFQMLPVEAVGKMYANFTSCSAAIEATGARVHRRMVVRDAVVRLRCVGAPHVQFADYHSATEQMAQRHKYTPIIFLFKIEGVGSLSPPRWLSASRGLLTTVVISAMIKSRTDSLTEPHTSQFEGNELNH</sequence>
<dbReference type="GO" id="GO:0005615">
    <property type="term" value="C:extracellular space"/>
    <property type="evidence" value="ECO:0007669"/>
    <property type="project" value="TreeGrafter"/>
</dbReference>
<dbReference type="Gene3D" id="3.15.10.30">
    <property type="entry name" value="Haemolymph juvenile hormone binding protein"/>
    <property type="match status" value="1"/>
</dbReference>